<comment type="caution">
    <text evidence="2">The sequence shown here is derived from an EMBL/GenBank/DDBJ whole genome shotgun (WGS) entry which is preliminary data.</text>
</comment>
<dbReference type="PANTHER" id="PTHR37318">
    <property type="entry name" value="BSL7504 PROTEIN"/>
    <property type="match status" value="1"/>
</dbReference>
<keyword evidence="3" id="KW-1185">Reference proteome</keyword>
<dbReference type="Pfam" id="PF13601">
    <property type="entry name" value="HTH_34"/>
    <property type="match status" value="1"/>
</dbReference>
<protein>
    <submittedName>
        <fullName evidence="2">DNA-binding MarR family transcriptional regulator</fullName>
    </submittedName>
</protein>
<dbReference type="SUPFAM" id="SSF46785">
    <property type="entry name" value="Winged helix' DNA-binding domain"/>
    <property type="match status" value="1"/>
</dbReference>
<dbReference type="RefSeq" id="WP_184366002.1">
    <property type="nucleotide sequence ID" value="NZ_BAAAKM010000033.1"/>
</dbReference>
<feature type="domain" description="Winged helix DNA-binding" evidence="1">
    <location>
        <begin position="20"/>
        <end position="95"/>
    </location>
</feature>
<dbReference type="GO" id="GO:0003677">
    <property type="term" value="F:DNA binding"/>
    <property type="evidence" value="ECO:0007669"/>
    <property type="project" value="UniProtKB-KW"/>
</dbReference>
<dbReference type="InterPro" id="IPR036390">
    <property type="entry name" value="WH_DNA-bd_sf"/>
</dbReference>
<dbReference type="InterPro" id="IPR027395">
    <property type="entry name" value="WH_DNA-bd_dom"/>
</dbReference>
<dbReference type="InterPro" id="IPR036388">
    <property type="entry name" value="WH-like_DNA-bd_sf"/>
</dbReference>
<dbReference type="AlphaFoldDB" id="A0A840WAZ6"/>
<dbReference type="InterPro" id="IPR011991">
    <property type="entry name" value="ArsR-like_HTH"/>
</dbReference>
<evidence type="ECO:0000259" key="1">
    <source>
        <dbReference type="Pfam" id="PF13601"/>
    </source>
</evidence>
<accession>A0A840WAZ6</accession>
<dbReference type="Proteomes" id="UP000579647">
    <property type="component" value="Unassembled WGS sequence"/>
</dbReference>
<evidence type="ECO:0000313" key="3">
    <source>
        <dbReference type="Proteomes" id="UP000579647"/>
    </source>
</evidence>
<sequence>MGTPFEDMAEIDRLVHDPSRLAVTSALLSCESADFLFLQRLTGLSKGNLSSHLSKLERGGVVEIEKSRERRPRTVVRLTATGRERVSEHWDRLVRLREEAAGWDGTQEAPRG</sequence>
<proteinExistence type="predicted"/>
<dbReference type="EMBL" id="JACHDO010000001">
    <property type="protein sequence ID" value="MBB5492573.1"/>
    <property type="molecule type" value="Genomic_DNA"/>
</dbReference>
<evidence type="ECO:0000313" key="2">
    <source>
        <dbReference type="EMBL" id="MBB5492573.1"/>
    </source>
</evidence>
<dbReference type="PANTHER" id="PTHR37318:SF1">
    <property type="entry name" value="BSL7504 PROTEIN"/>
    <property type="match status" value="1"/>
</dbReference>
<dbReference type="CDD" id="cd00090">
    <property type="entry name" value="HTH_ARSR"/>
    <property type="match status" value="1"/>
</dbReference>
<dbReference type="Gene3D" id="1.10.10.10">
    <property type="entry name" value="Winged helix-like DNA-binding domain superfamily/Winged helix DNA-binding domain"/>
    <property type="match status" value="1"/>
</dbReference>
<organism evidence="2 3">
    <name type="scientific">Nocardiopsis metallicus</name>
    <dbReference type="NCBI Taxonomy" id="179819"/>
    <lineage>
        <taxon>Bacteria</taxon>
        <taxon>Bacillati</taxon>
        <taxon>Actinomycetota</taxon>
        <taxon>Actinomycetes</taxon>
        <taxon>Streptosporangiales</taxon>
        <taxon>Nocardiopsidaceae</taxon>
        <taxon>Nocardiopsis</taxon>
    </lineage>
</organism>
<name>A0A840WAZ6_9ACTN</name>
<keyword evidence="2" id="KW-0238">DNA-binding</keyword>
<gene>
    <name evidence="2" type="ORF">HNR07_003710</name>
</gene>
<reference evidence="2 3" key="1">
    <citation type="submission" date="2020-08" db="EMBL/GenBank/DDBJ databases">
        <title>Sequencing the genomes of 1000 actinobacteria strains.</title>
        <authorList>
            <person name="Klenk H.-P."/>
        </authorList>
    </citation>
    <scope>NUCLEOTIDE SEQUENCE [LARGE SCALE GENOMIC DNA]</scope>
    <source>
        <strain evidence="2 3">DSM 44598</strain>
    </source>
</reference>